<feature type="transmembrane region" description="Helical" evidence="8">
    <location>
        <begin position="355"/>
        <end position="382"/>
    </location>
</feature>
<feature type="transmembrane region" description="Helical" evidence="8">
    <location>
        <begin position="482"/>
        <end position="502"/>
    </location>
</feature>
<keyword evidence="5 8" id="KW-0812">Transmembrane</keyword>
<sequence length="540" mass="59756">MVLKSDGYSSDHIRLNRFVFWSSAVSIGIFGLLFVLFPEKSQFWLTYVQEQVNHFFGWYYMLVIVLCLGFVAWLAFSKVGQIPLGKDHDKPEFGYLAWTSMLFSAGIGIALLYYGVAEPVDHFLRPPEGEAGTIQAARNAMTYSFLHWGIHGWVLYALLGVTLGYFAFRQDLPLALRSALYPIFGERVHGLVGDFVDGFGILATVISLVTNLGIGALVLVSGICYLIPEIPDNSATLITAVLIMMFVATVTTVVGIEKGLAWLSRINLRLLYALLLFVFLTGPTNHLLNGLVQNTGDYLNNFMGKSFDMYLYNQKASGWLGSWTVFYWAWWIAWAPFVGMFIARISKGRTIREVVLGVCLIPLGFTLAWISIFGNTAIHLILNQKQKVLGDMVLSDPALSLFKLLEYLPFNPYIAGIVVVICFVLFLTPVGSGTLMIANLSSKGGTSDSDSPIWLRIFWSVVITIVSIGLLLAGSFNSMQSAVVLCGLPFSVIILLYMFGLAKALKQDDFDPNVAKKQLAISKDISIPSNCDQNKVTEVL</sequence>
<proteinExistence type="inferred from homology"/>
<evidence type="ECO:0000256" key="6">
    <source>
        <dbReference type="ARBA" id="ARBA00022989"/>
    </source>
</evidence>
<evidence type="ECO:0000256" key="5">
    <source>
        <dbReference type="ARBA" id="ARBA00022692"/>
    </source>
</evidence>
<feature type="transmembrane region" description="Helical" evidence="8">
    <location>
        <begin position="148"/>
        <end position="168"/>
    </location>
</feature>
<feature type="transmembrane region" description="Helical" evidence="8">
    <location>
        <begin position="234"/>
        <end position="256"/>
    </location>
</feature>
<evidence type="ECO:0000256" key="8">
    <source>
        <dbReference type="SAM" id="Phobius"/>
    </source>
</evidence>
<dbReference type="Pfam" id="PF02028">
    <property type="entry name" value="BCCT"/>
    <property type="match status" value="1"/>
</dbReference>
<dbReference type="PATRIC" id="fig|1310613.3.peg.988"/>
<feature type="transmembrane region" description="Helical" evidence="8">
    <location>
        <begin position="268"/>
        <end position="288"/>
    </location>
</feature>
<evidence type="ECO:0000256" key="4">
    <source>
        <dbReference type="ARBA" id="ARBA00022475"/>
    </source>
</evidence>
<dbReference type="GO" id="GO:0005886">
    <property type="term" value="C:plasma membrane"/>
    <property type="evidence" value="ECO:0007669"/>
    <property type="project" value="UniProtKB-SubCell"/>
</dbReference>
<keyword evidence="3" id="KW-0813">Transport</keyword>
<dbReference type="PROSITE" id="PS01303">
    <property type="entry name" value="BCCT"/>
    <property type="match status" value="1"/>
</dbReference>
<organism evidence="9 10">
    <name type="scientific">Acinetobacter baumannii (strain 1295743)</name>
    <dbReference type="NCBI Taxonomy" id="1310613"/>
    <lineage>
        <taxon>Bacteria</taxon>
        <taxon>Pseudomonadati</taxon>
        <taxon>Pseudomonadota</taxon>
        <taxon>Gammaproteobacteria</taxon>
        <taxon>Moraxellales</taxon>
        <taxon>Moraxellaceae</taxon>
        <taxon>Acinetobacter</taxon>
        <taxon>Acinetobacter calcoaceticus/baumannii complex</taxon>
    </lineage>
</organism>
<feature type="transmembrane region" description="Helical" evidence="8">
    <location>
        <begin position="453"/>
        <end position="476"/>
    </location>
</feature>
<dbReference type="InterPro" id="IPR000060">
    <property type="entry name" value="BCCT_transptr"/>
</dbReference>
<evidence type="ECO:0000313" key="10">
    <source>
        <dbReference type="Proteomes" id="UP000020595"/>
    </source>
</evidence>
<dbReference type="PANTHER" id="PTHR30047:SF7">
    <property type="entry name" value="HIGH-AFFINITY CHOLINE TRANSPORT PROTEIN"/>
    <property type="match status" value="1"/>
</dbReference>
<dbReference type="EMBL" id="JEWH01000008">
    <property type="protein sequence ID" value="EXB06798.1"/>
    <property type="molecule type" value="Genomic_DNA"/>
</dbReference>
<gene>
    <name evidence="9" type="ORF">J512_1035</name>
</gene>
<feature type="transmembrane region" description="Helical" evidence="8">
    <location>
        <begin position="413"/>
        <end position="441"/>
    </location>
</feature>
<feature type="transmembrane region" description="Helical" evidence="8">
    <location>
        <begin position="57"/>
        <end position="76"/>
    </location>
</feature>
<dbReference type="Proteomes" id="UP000020595">
    <property type="component" value="Unassembled WGS sequence"/>
</dbReference>
<keyword evidence="6 8" id="KW-1133">Transmembrane helix</keyword>
<keyword evidence="7 8" id="KW-0472">Membrane</keyword>
<dbReference type="NCBIfam" id="TIGR00842">
    <property type="entry name" value="bcct"/>
    <property type="match status" value="1"/>
</dbReference>
<dbReference type="InterPro" id="IPR018093">
    <property type="entry name" value="BCCT_CS"/>
</dbReference>
<dbReference type="PANTHER" id="PTHR30047">
    <property type="entry name" value="HIGH-AFFINITY CHOLINE TRANSPORT PROTEIN-RELATED"/>
    <property type="match status" value="1"/>
</dbReference>
<evidence type="ECO:0000313" key="9">
    <source>
        <dbReference type="EMBL" id="EXB06798.1"/>
    </source>
</evidence>
<dbReference type="GO" id="GO:0022857">
    <property type="term" value="F:transmembrane transporter activity"/>
    <property type="evidence" value="ECO:0007669"/>
    <property type="project" value="InterPro"/>
</dbReference>
<comment type="similarity">
    <text evidence="2">Belongs to the BCCT transporter (TC 2.A.15) family.</text>
</comment>
<accession>A0A009ISG9</accession>
<dbReference type="AlphaFoldDB" id="A0A009ISG9"/>
<evidence type="ECO:0000256" key="3">
    <source>
        <dbReference type="ARBA" id="ARBA00022448"/>
    </source>
</evidence>
<comment type="caution">
    <text evidence="9">The sequence shown here is derived from an EMBL/GenBank/DDBJ whole genome shotgun (WGS) entry which is preliminary data.</text>
</comment>
<keyword evidence="4" id="KW-1003">Cell membrane</keyword>
<evidence type="ECO:0000256" key="1">
    <source>
        <dbReference type="ARBA" id="ARBA00004651"/>
    </source>
</evidence>
<feature type="transmembrane region" description="Helical" evidence="8">
    <location>
        <begin position="18"/>
        <end position="37"/>
    </location>
</feature>
<dbReference type="RefSeq" id="WP_000243373.1">
    <property type="nucleotide sequence ID" value="NZ_JEWH01000008.1"/>
</dbReference>
<feature type="transmembrane region" description="Helical" evidence="8">
    <location>
        <begin position="325"/>
        <end position="343"/>
    </location>
</feature>
<evidence type="ECO:0000256" key="2">
    <source>
        <dbReference type="ARBA" id="ARBA00005658"/>
    </source>
</evidence>
<feature type="transmembrane region" description="Helical" evidence="8">
    <location>
        <begin position="96"/>
        <end position="116"/>
    </location>
</feature>
<protein>
    <submittedName>
        <fullName evidence="9">Transporter, betaine/carnitine/choline transporter family protein</fullName>
    </submittedName>
</protein>
<feature type="transmembrane region" description="Helical" evidence="8">
    <location>
        <begin position="199"/>
        <end position="228"/>
    </location>
</feature>
<comment type="subcellular location">
    <subcellularLocation>
        <location evidence="1">Cell membrane</location>
        <topology evidence="1">Multi-pass membrane protein</topology>
    </subcellularLocation>
</comment>
<evidence type="ECO:0000256" key="7">
    <source>
        <dbReference type="ARBA" id="ARBA00023136"/>
    </source>
</evidence>
<reference evidence="9 10" key="1">
    <citation type="submission" date="2014-02" db="EMBL/GenBank/DDBJ databases">
        <title>Comparative genomics and transcriptomics to identify genetic mechanisms underlying the emergence of carbapenem resistant Acinetobacter baumannii (CRAb).</title>
        <authorList>
            <person name="Harris A.D."/>
            <person name="Johnson K.J."/>
            <person name="George J."/>
            <person name="Shefchek K."/>
            <person name="Daugherty S.C."/>
            <person name="Parankush S."/>
            <person name="Sadzewicz L."/>
            <person name="Tallon L."/>
            <person name="Sengamalay N."/>
            <person name="Hazen T.H."/>
            <person name="Rasko D.A."/>
        </authorList>
    </citation>
    <scope>NUCLEOTIDE SEQUENCE [LARGE SCALE GENOMIC DNA]</scope>
    <source>
        <strain evidence="9 10">1295743</strain>
    </source>
</reference>
<name>A0A009ISG9_ACIB9</name>